<feature type="transmembrane region" description="Helical" evidence="5">
    <location>
        <begin position="154"/>
        <end position="175"/>
    </location>
</feature>
<evidence type="ECO:0000256" key="4">
    <source>
        <dbReference type="ARBA" id="ARBA00023136"/>
    </source>
</evidence>
<evidence type="ECO:0000256" key="2">
    <source>
        <dbReference type="ARBA" id="ARBA00022692"/>
    </source>
</evidence>
<feature type="transmembrane region" description="Helical" evidence="5">
    <location>
        <begin position="61"/>
        <end position="94"/>
    </location>
</feature>
<evidence type="ECO:0000256" key="1">
    <source>
        <dbReference type="ARBA" id="ARBA00004141"/>
    </source>
</evidence>
<dbReference type="InterPro" id="IPR023271">
    <property type="entry name" value="Aquaporin-like"/>
</dbReference>
<comment type="caution">
    <text evidence="6">The sequence shown here is derived from an EMBL/GenBank/DDBJ whole genome shotgun (WGS) entry which is preliminary data.</text>
</comment>
<evidence type="ECO:0000313" key="6">
    <source>
        <dbReference type="EMBL" id="MBD8036500.1"/>
    </source>
</evidence>
<organism evidence="6 7">
    <name type="scientific">Solibacillus faecavium</name>
    <dbReference type="NCBI Taxonomy" id="2762221"/>
    <lineage>
        <taxon>Bacteria</taxon>
        <taxon>Bacillati</taxon>
        <taxon>Bacillota</taxon>
        <taxon>Bacilli</taxon>
        <taxon>Bacillales</taxon>
        <taxon>Caryophanaceae</taxon>
        <taxon>Solibacillus</taxon>
    </lineage>
</organism>
<dbReference type="Gene3D" id="1.20.1080.10">
    <property type="entry name" value="Glycerol uptake facilitator protein"/>
    <property type="match status" value="1"/>
</dbReference>
<dbReference type="PANTHER" id="PTHR30520:SF8">
    <property type="entry name" value="NITRITE TRANSPORTER NIRC"/>
    <property type="match status" value="1"/>
</dbReference>
<dbReference type="Pfam" id="PF01226">
    <property type="entry name" value="Form_Nir_trans"/>
    <property type="match status" value="1"/>
</dbReference>
<name>A0ABR8XX46_9BACL</name>
<keyword evidence="2 5" id="KW-0812">Transmembrane</keyword>
<dbReference type="InterPro" id="IPR000292">
    <property type="entry name" value="For/NO2_transpt"/>
</dbReference>
<gene>
    <name evidence="6" type="ORF">H9635_07080</name>
</gene>
<dbReference type="RefSeq" id="WP_191699483.1">
    <property type="nucleotide sequence ID" value="NZ_JACSPZ010000003.1"/>
</dbReference>
<sequence>MYETFQVIAAVAEKKIKILNKSVLNYLMLAFFGGLFIGFGMLTFIVIGGLLSPSEMPMLRIIQAAVFGIALCMVTIGGVDLFTGNNLILTIGALERKNTWFDLIKNWTVSYSGNFIGAYFCAWLLFMTGYVVGDLAVYVEKVTIIKMTASTTELLFRGILCNVLVCLGVWCSYRVKSEVAKVLLIFCCVFPFILGGFEHSIANMMLFSLALMMPHSEMITLQGALHNIIPVTIGNIIGGAVILGFGFWLCKGSQNIMEE</sequence>
<feature type="transmembrane region" description="Helical" evidence="5">
    <location>
        <begin position="115"/>
        <end position="139"/>
    </location>
</feature>
<proteinExistence type="predicted"/>
<evidence type="ECO:0000256" key="3">
    <source>
        <dbReference type="ARBA" id="ARBA00022989"/>
    </source>
</evidence>
<dbReference type="Proteomes" id="UP000619101">
    <property type="component" value="Unassembled WGS sequence"/>
</dbReference>
<feature type="transmembrane region" description="Helical" evidence="5">
    <location>
        <begin position="182"/>
        <end position="208"/>
    </location>
</feature>
<evidence type="ECO:0000256" key="5">
    <source>
        <dbReference type="SAM" id="Phobius"/>
    </source>
</evidence>
<protein>
    <submittedName>
        <fullName evidence="6">Formate/nitrite transporter family protein</fullName>
    </submittedName>
</protein>
<keyword evidence="3 5" id="KW-1133">Transmembrane helix</keyword>
<reference evidence="6 7" key="1">
    <citation type="submission" date="2020-08" db="EMBL/GenBank/DDBJ databases">
        <title>A Genomic Blueprint of the Chicken Gut Microbiome.</title>
        <authorList>
            <person name="Gilroy R."/>
            <person name="Ravi A."/>
            <person name="Getino M."/>
            <person name="Pursley I."/>
            <person name="Horton D.L."/>
            <person name="Alikhan N.-F."/>
            <person name="Baker D."/>
            <person name="Gharbi K."/>
            <person name="Hall N."/>
            <person name="Watson M."/>
            <person name="Adriaenssens E.M."/>
            <person name="Foster-Nyarko E."/>
            <person name="Jarju S."/>
            <person name="Secka A."/>
            <person name="Antonio M."/>
            <person name="Oren A."/>
            <person name="Chaudhuri R."/>
            <person name="La Ragione R.M."/>
            <person name="Hildebrand F."/>
            <person name="Pallen M.J."/>
        </authorList>
    </citation>
    <scope>NUCLEOTIDE SEQUENCE [LARGE SCALE GENOMIC DNA]</scope>
    <source>
        <strain evidence="6 7">A46</strain>
    </source>
</reference>
<evidence type="ECO:0000313" key="7">
    <source>
        <dbReference type="Proteomes" id="UP000619101"/>
    </source>
</evidence>
<keyword evidence="7" id="KW-1185">Reference proteome</keyword>
<feature type="transmembrane region" description="Helical" evidence="5">
    <location>
        <begin position="23"/>
        <end position="49"/>
    </location>
</feature>
<accession>A0ABR8XX46</accession>
<dbReference type="EMBL" id="JACSPZ010000003">
    <property type="protein sequence ID" value="MBD8036500.1"/>
    <property type="molecule type" value="Genomic_DNA"/>
</dbReference>
<dbReference type="PANTHER" id="PTHR30520">
    <property type="entry name" value="FORMATE TRANSPORTER-RELATED"/>
    <property type="match status" value="1"/>
</dbReference>
<feature type="transmembrane region" description="Helical" evidence="5">
    <location>
        <begin position="228"/>
        <end position="250"/>
    </location>
</feature>
<keyword evidence="4 5" id="KW-0472">Membrane</keyword>
<comment type="subcellular location">
    <subcellularLocation>
        <location evidence="1">Membrane</location>
        <topology evidence="1">Multi-pass membrane protein</topology>
    </subcellularLocation>
</comment>